<dbReference type="OrthoDB" id="1640476at2759"/>
<accession>A0A2T2P5B2</accession>
<dbReference type="InterPro" id="IPR038169">
    <property type="entry name" value="DC-UbP/UBTD2_N_sf"/>
</dbReference>
<dbReference type="Gene3D" id="3.10.20.90">
    <property type="entry name" value="Phosphatidylinositol 3-kinase Catalytic Subunit, Chain A, domain 1"/>
    <property type="match status" value="1"/>
</dbReference>
<dbReference type="SUPFAM" id="SSF54236">
    <property type="entry name" value="Ubiquitin-like"/>
    <property type="match status" value="1"/>
</dbReference>
<dbReference type="InterPro" id="IPR000626">
    <property type="entry name" value="Ubiquitin-like_dom"/>
</dbReference>
<dbReference type="AlphaFoldDB" id="A0A2T2P5B2"/>
<name>A0A2T2P5B2_CORCC</name>
<dbReference type="Pfam" id="PF16455">
    <property type="entry name" value="UBD"/>
    <property type="match status" value="1"/>
</dbReference>
<proteinExistence type="predicted"/>
<reference evidence="3 4" key="1">
    <citation type="journal article" date="2018" name="Front. Microbiol.">
        <title>Genome-Wide Analysis of Corynespora cassiicola Leaf Fall Disease Putative Effectors.</title>
        <authorList>
            <person name="Lopez D."/>
            <person name="Ribeiro S."/>
            <person name="Label P."/>
            <person name="Fumanal B."/>
            <person name="Venisse J.S."/>
            <person name="Kohler A."/>
            <person name="de Oliveira R.R."/>
            <person name="Labutti K."/>
            <person name="Lipzen A."/>
            <person name="Lail K."/>
            <person name="Bauer D."/>
            <person name="Ohm R.A."/>
            <person name="Barry K.W."/>
            <person name="Spatafora J."/>
            <person name="Grigoriev I.V."/>
            <person name="Martin F.M."/>
            <person name="Pujade-Renaud V."/>
        </authorList>
    </citation>
    <scope>NUCLEOTIDE SEQUENCE [LARGE SCALE GENOMIC DNA]</scope>
    <source>
        <strain evidence="3 4">Philippines</strain>
    </source>
</reference>
<dbReference type="Proteomes" id="UP000240883">
    <property type="component" value="Unassembled WGS sequence"/>
</dbReference>
<dbReference type="PROSITE" id="PS50053">
    <property type="entry name" value="UBIQUITIN_2"/>
    <property type="match status" value="1"/>
</dbReference>
<evidence type="ECO:0000259" key="2">
    <source>
        <dbReference type="PROSITE" id="PS50053"/>
    </source>
</evidence>
<sequence>MGCCASREVDADNDSPYQPAANAPGQAPDSSSRNITASSPQPPGSIASPRASHASQSRSRGRPNAPLKPIDPAQRSSLPNTLASPTATSSSRHRTHVTPLTDPTALQWTRRRLEKERNDWWDTRTSGQPQIWGAVRLMVEHLQRGEVAEAQALLDATECTCPNGQLWRGVFDASGDWYKMPEWIVIEPEGLVEDEELSAEEDAPGATDGALEEEKNLEVEELGEQVKVRVRLSTDAKDVVILMRKNEKVSALITKLKQKTGISPFAHVRIVYAGKVYDEHKPLTSHDMWNFDSNHVLVAMIFQ</sequence>
<feature type="domain" description="Ubiquitin-like" evidence="2">
    <location>
        <begin position="226"/>
        <end position="288"/>
    </location>
</feature>
<organism evidence="3 4">
    <name type="scientific">Corynespora cassiicola Philippines</name>
    <dbReference type="NCBI Taxonomy" id="1448308"/>
    <lineage>
        <taxon>Eukaryota</taxon>
        <taxon>Fungi</taxon>
        <taxon>Dikarya</taxon>
        <taxon>Ascomycota</taxon>
        <taxon>Pezizomycotina</taxon>
        <taxon>Dothideomycetes</taxon>
        <taxon>Pleosporomycetidae</taxon>
        <taxon>Pleosporales</taxon>
        <taxon>Corynesporascaceae</taxon>
        <taxon>Corynespora</taxon>
    </lineage>
</organism>
<protein>
    <recommendedName>
        <fullName evidence="2">Ubiquitin-like domain-containing protein</fullName>
    </recommendedName>
</protein>
<feature type="compositionally biased region" description="Polar residues" evidence="1">
    <location>
        <begin position="28"/>
        <end position="39"/>
    </location>
</feature>
<evidence type="ECO:0000313" key="3">
    <source>
        <dbReference type="EMBL" id="PSN72907.1"/>
    </source>
</evidence>
<dbReference type="InterPro" id="IPR029071">
    <property type="entry name" value="Ubiquitin-like_domsf"/>
</dbReference>
<evidence type="ECO:0000313" key="4">
    <source>
        <dbReference type="Proteomes" id="UP000240883"/>
    </source>
</evidence>
<dbReference type="Gene3D" id="1.20.225.20">
    <property type="entry name" value="Ub domain-containing protein, DC-UbP/UBTD2, N-terminal domain"/>
    <property type="match status" value="1"/>
</dbReference>
<feature type="region of interest" description="Disordered" evidence="1">
    <location>
        <begin position="1"/>
        <end position="103"/>
    </location>
</feature>
<dbReference type="InterPro" id="IPR032752">
    <property type="entry name" value="DC-UbP/UBTD2_N"/>
</dbReference>
<evidence type="ECO:0000256" key="1">
    <source>
        <dbReference type="SAM" id="MobiDB-lite"/>
    </source>
</evidence>
<dbReference type="EMBL" id="KZ678129">
    <property type="protein sequence ID" value="PSN72907.1"/>
    <property type="molecule type" value="Genomic_DNA"/>
</dbReference>
<dbReference type="CDD" id="cd17039">
    <property type="entry name" value="Ubl_ubiquitin_like"/>
    <property type="match status" value="1"/>
</dbReference>
<feature type="compositionally biased region" description="Polar residues" evidence="1">
    <location>
        <begin position="74"/>
        <end position="90"/>
    </location>
</feature>
<gene>
    <name evidence="3" type="ORF">BS50DRAFT_172935</name>
</gene>
<dbReference type="InterPro" id="IPR039869">
    <property type="entry name" value="UBTD1/2"/>
</dbReference>
<dbReference type="PANTHER" id="PTHR13609">
    <property type="entry name" value="UBIQUITIN DOMAIN CONTAINING 1 PROTEIN-RELATED"/>
    <property type="match status" value="1"/>
</dbReference>
<keyword evidence="4" id="KW-1185">Reference proteome</keyword>